<dbReference type="KEGG" id="tgg:A3K92_07330"/>
<dbReference type="InterPro" id="IPR052701">
    <property type="entry name" value="GAG_Ulvan_Degrading_Sulfatases"/>
</dbReference>
<feature type="domain" description="Sulfatase N-terminal" evidence="1">
    <location>
        <begin position="5"/>
        <end position="329"/>
    </location>
</feature>
<name>A0A2Z2M9Y5_THEGO</name>
<reference evidence="2 3" key="1">
    <citation type="submission" date="2016-03" db="EMBL/GenBank/DDBJ databases">
        <title>Complete genome sequence of Thermococcus gorgonarius.</title>
        <authorList>
            <person name="Oger P.M."/>
        </authorList>
    </citation>
    <scope>NUCLEOTIDE SEQUENCE [LARGE SCALE GENOMIC DNA]</scope>
    <source>
        <strain evidence="2 3">W-12</strain>
    </source>
</reference>
<keyword evidence="3" id="KW-1185">Reference proteome</keyword>
<dbReference type="InterPro" id="IPR000917">
    <property type="entry name" value="Sulfatase_N"/>
</dbReference>
<dbReference type="PANTHER" id="PTHR43751:SF3">
    <property type="entry name" value="SULFATASE N-TERMINAL DOMAIN-CONTAINING PROTEIN"/>
    <property type="match status" value="1"/>
</dbReference>
<proteinExistence type="predicted"/>
<dbReference type="RefSeq" id="WP_088885642.1">
    <property type="nucleotide sequence ID" value="NZ_CP014855.1"/>
</dbReference>
<dbReference type="Pfam" id="PF00884">
    <property type="entry name" value="Sulfatase"/>
    <property type="match status" value="1"/>
</dbReference>
<dbReference type="SUPFAM" id="SSF53649">
    <property type="entry name" value="Alkaline phosphatase-like"/>
    <property type="match status" value="1"/>
</dbReference>
<evidence type="ECO:0000259" key="1">
    <source>
        <dbReference type="Pfam" id="PF00884"/>
    </source>
</evidence>
<dbReference type="GeneID" id="33332354"/>
<gene>
    <name evidence="2" type="ORF">A3K92_07330</name>
</gene>
<evidence type="ECO:0000313" key="2">
    <source>
        <dbReference type="EMBL" id="ASJ01305.1"/>
    </source>
</evidence>
<dbReference type="OrthoDB" id="102174at2157"/>
<dbReference type="EMBL" id="CP014855">
    <property type="protein sequence ID" value="ASJ01305.1"/>
    <property type="molecule type" value="Genomic_DNA"/>
</dbReference>
<accession>A0A2Z2M9Y5</accession>
<organism evidence="2 3">
    <name type="scientific">Thermococcus gorgonarius</name>
    <dbReference type="NCBI Taxonomy" id="71997"/>
    <lineage>
        <taxon>Archaea</taxon>
        <taxon>Methanobacteriati</taxon>
        <taxon>Methanobacteriota</taxon>
        <taxon>Thermococci</taxon>
        <taxon>Thermococcales</taxon>
        <taxon>Thermococcaceae</taxon>
        <taxon>Thermococcus</taxon>
    </lineage>
</organism>
<dbReference type="AlphaFoldDB" id="A0A2Z2M9Y5"/>
<evidence type="ECO:0000313" key="3">
    <source>
        <dbReference type="Proteomes" id="UP000250134"/>
    </source>
</evidence>
<dbReference type="Proteomes" id="UP000250134">
    <property type="component" value="Chromosome"/>
</dbReference>
<sequence>MEATNIILIVLDTLRKDYGEKYLHPILKKYGFNYYSNTIAPAPWTTPSHASIFTGLYPALHGAHETKKYKSDKVKLLHNNILTRELKLLGYSNYLLSANMFVTPYFGFVGFDKVVVPTKKFPRILSKRESKKLQRYSSTNSIQTAFKLLEHGEFLLLLKASIQKVILDNYLTLKVYGKLRKWPLDLGLSEFTQWISSFKFKSPMFMTINLMEMHEPYPTLPKSSVINYQTVKSWVGKPSEKIVTGYKKGYEMEIKYLSENLPKLLNALKKKGLFDNSLVIILSDHGQLLGEHGKINHGTFLYDELIQVPLWIKYPWESEPVKCSNGYISLTKIRDLIIDVAEGRYYNDKKLYSSTVFSEVYGTHIDYSRMNLSHEELEKIRELEKYRIAVYYKNFKGIFNVTDWKFDEVISYDPGIEVTEDVVKHLKKEVMKFLKTATIAKVPKIKV</sequence>
<protein>
    <recommendedName>
        <fullName evidence="1">Sulfatase N-terminal domain-containing protein</fullName>
    </recommendedName>
</protein>
<dbReference type="Gene3D" id="3.40.720.10">
    <property type="entry name" value="Alkaline Phosphatase, subunit A"/>
    <property type="match status" value="1"/>
</dbReference>
<dbReference type="InterPro" id="IPR017850">
    <property type="entry name" value="Alkaline_phosphatase_core_sf"/>
</dbReference>
<dbReference type="PANTHER" id="PTHR43751">
    <property type="entry name" value="SULFATASE"/>
    <property type="match status" value="1"/>
</dbReference>